<evidence type="ECO:0000256" key="6">
    <source>
        <dbReference type="ARBA" id="ARBA00042858"/>
    </source>
</evidence>
<protein>
    <recommendedName>
        <fullName evidence="4">Cyclin-dependent kinase 2 homolog</fullName>
    </recommendedName>
    <alternativeName>
        <fullName evidence="5">Cell division control protein 2 homolog</fullName>
    </alternativeName>
    <alternativeName>
        <fullName evidence="6">cdc2-related kinase 2</fullName>
    </alternativeName>
</protein>
<keyword evidence="9" id="KW-0808">Transferase</keyword>
<keyword evidence="1" id="KW-0547">Nucleotide-binding</keyword>
<dbReference type="PROSITE" id="PS50011">
    <property type="entry name" value="PROTEIN_KINASE_DOM"/>
    <property type="match status" value="1"/>
</dbReference>
<evidence type="ECO:0000256" key="7">
    <source>
        <dbReference type="SAM" id="MobiDB-lite"/>
    </source>
</evidence>
<dbReference type="InterPro" id="IPR050108">
    <property type="entry name" value="CDK"/>
</dbReference>
<feature type="region of interest" description="Disordered" evidence="7">
    <location>
        <begin position="430"/>
        <end position="462"/>
    </location>
</feature>
<evidence type="ECO:0000256" key="3">
    <source>
        <dbReference type="ARBA" id="ARBA00038543"/>
    </source>
</evidence>
<dbReference type="AlphaFoldDB" id="I7MJQ0"/>
<keyword evidence="2" id="KW-0067">ATP-binding</keyword>
<feature type="domain" description="Protein kinase" evidence="8">
    <location>
        <begin position="1"/>
        <end position="346"/>
    </location>
</feature>
<dbReference type="GO" id="GO:0005524">
    <property type="term" value="F:ATP binding"/>
    <property type="evidence" value="ECO:0007669"/>
    <property type="project" value="UniProtKB-KW"/>
</dbReference>
<evidence type="ECO:0000256" key="1">
    <source>
        <dbReference type="ARBA" id="ARBA00022741"/>
    </source>
</evidence>
<feature type="compositionally biased region" description="Polar residues" evidence="7">
    <location>
        <begin position="545"/>
        <end position="588"/>
    </location>
</feature>
<dbReference type="EMBL" id="GG662693">
    <property type="protein sequence ID" value="EAR96518.2"/>
    <property type="molecule type" value="Genomic_DNA"/>
</dbReference>
<dbReference type="GO" id="GO:0004674">
    <property type="term" value="F:protein serine/threonine kinase activity"/>
    <property type="evidence" value="ECO:0007669"/>
    <property type="project" value="TreeGrafter"/>
</dbReference>
<keyword evidence="9" id="KW-0418">Kinase</keyword>
<dbReference type="InParanoid" id="I7MJQ0"/>
<dbReference type="InterPro" id="IPR000719">
    <property type="entry name" value="Prot_kinase_dom"/>
</dbReference>
<dbReference type="KEGG" id="tet:TTHERM_00191870"/>
<feature type="region of interest" description="Disordered" evidence="7">
    <location>
        <begin position="545"/>
        <end position="604"/>
    </location>
</feature>
<feature type="region of interest" description="Disordered" evidence="7">
    <location>
        <begin position="786"/>
        <end position="805"/>
    </location>
</feature>
<name>I7MJQ0_TETTS</name>
<feature type="region of interest" description="Disordered" evidence="7">
    <location>
        <begin position="383"/>
        <end position="403"/>
    </location>
</feature>
<dbReference type="SUPFAM" id="SSF56112">
    <property type="entry name" value="Protein kinase-like (PK-like)"/>
    <property type="match status" value="1"/>
</dbReference>
<feature type="compositionally biased region" description="Polar residues" evidence="7">
    <location>
        <begin position="434"/>
        <end position="458"/>
    </location>
</feature>
<dbReference type="OrthoDB" id="322991at2759"/>
<dbReference type="GO" id="GO:0005634">
    <property type="term" value="C:nucleus"/>
    <property type="evidence" value="ECO:0007669"/>
    <property type="project" value="TreeGrafter"/>
</dbReference>
<feature type="compositionally biased region" description="Low complexity" evidence="7">
    <location>
        <begin position="595"/>
        <end position="604"/>
    </location>
</feature>
<dbReference type="Gene3D" id="1.10.510.10">
    <property type="entry name" value="Transferase(Phosphotransferase) domain 1"/>
    <property type="match status" value="1"/>
</dbReference>
<dbReference type="RefSeq" id="XP_001016763.2">
    <property type="nucleotide sequence ID" value="XM_001016763.2"/>
</dbReference>
<proteinExistence type="predicted"/>
<evidence type="ECO:0000313" key="9">
    <source>
        <dbReference type="EMBL" id="EAR96518.2"/>
    </source>
</evidence>
<reference evidence="10" key="1">
    <citation type="journal article" date="2006" name="PLoS Biol.">
        <title>Macronuclear genome sequence of the ciliate Tetrahymena thermophila, a model eukaryote.</title>
        <authorList>
            <person name="Eisen J.A."/>
            <person name="Coyne R.S."/>
            <person name="Wu M."/>
            <person name="Wu D."/>
            <person name="Thiagarajan M."/>
            <person name="Wortman J.R."/>
            <person name="Badger J.H."/>
            <person name="Ren Q."/>
            <person name="Amedeo P."/>
            <person name="Jones K.M."/>
            <person name="Tallon L.J."/>
            <person name="Delcher A.L."/>
            <person name="Salzberg S.L."/>
            <person name="Silva J.C."/>
            <person name="Haas B.J."/>
            <person name="Majoros W.H."/>
            <person name="Farzad M."/>
            <person name="Carlton J.M."/>
            <person name="Smith R.K. Jr."/>
            <person name="Garg J."/>
            <person name="Pearlman R.E."/>
            <person name="Karrer K.M."/>
            <person name="Sun L."/>
            <person name="Manning G."/>
            <person name="Elde N.C."/>
            <person name="Turkewitz A.P."/>
            <person name="Asai D.J."/>
            <person name="Wilkes D.E."/>
            <person name="Wang Y."/>
            <person name="Cai H."/>
            <person name="Collins K."/>
            <person name="Stewart B.A."/>
            <person name="Lee S.R."/>
            <person name="Wilamowska K."/>
            <person name="Weinberg Z."/>
            <person name="Ruzzo W.L."/>
            <person name="Wloga D."/>
            <person name="Gaertig J."/>
            <person name="Frankel J."/>
            <person name="Tsao C.-C."/>
            <person name="Gorovsky M.A."/>
            <person name="Keeling P.J."/>
            <person name="Waller R.F."/>
            <person name="Patron N.J."/>
            <person name="Cherry J.M."/>
            <person name="Stover N.A."/>
            <person name="Krieger C.J."/>
            <person name="del Toro C."/>
            <person name="Ryder H.F."/>
            <person name="Williamson S.C."/>
            <person name="Barbeau R.A."/>
            <person name="Hamilton E.P."/>
            <person name="Orias E."/>
        </authorList>
    </citation>
    <scope>NUCLEOTIDE SEQUENCE [LARGE SCALE GENOMIC DNA]</scope>
    <source>
        <strain evidence="10">SB210</strain>
    </source>
</reference>
<sequence>MGDSFESVNLEDYVVDLKDCLIEYDIKEEKKKKGCIIYKGFIKNTTQGVKIFKRPLNFNDLNQKIRFDNLIKAFNQGVVLADNIFIGQDVNKQYFSYVIEPWFKNNQTTKSQSKFQRLSDIIKKGELDSQRKQRLFQNLVISLKCLHQIGEAHYEICPKNIWIEDNYLVYLRPFKIDKQNYQENLKEYGNSLLFYISPEVYFEMLYEKQLKQGIVYAQNPIQKKLDQQDQINLDMQTDLWGLGCIFAEIFFCQAPIFSSSSLEQQAFSYYLVLGIPEKEEAYYIQENHHQQLCDLLIEKAKYEDLPILKHIMNKVQQKQSEILTSLLEFHPQNRVSCVNLLKYPFFQQHINASPMFSPQKSKVSADKMSLFDFSVSQRTNQKNQFYSQPNQVNNQIKNEGGSNKKQFQIQEDAFNNGNQYQNYNAQKNQNQGNFYTQQPNSYYNHQNHQANNGYLNNSDQKRNENWWNNDFSEQKSIQKNQAVFDSNQKNLKPFKNSDNKSNSKNNILHMDTYNPYYQGDKIEQQNTNNQHLYNNSPQYQQELMNVQQQKNSTDNSNQKNYSSNQINRQSEPNRSQNNLFYKSNQISPNPKIDQEQQNQQKNGNNQQVISLQSQRSPDFSIRNQDQQYSRNNHQQSVNNQEQMLSANKSNSNFSCNLTPIPHKIYQPSSNRFELMQYNKEKINLFDEFNRNESNTNTPQIQVNNIFDTQKPKFFLSQPQSQKGGIGYLQPQIQISQNKSFQQTQNRSVFNNSDDQNISNVSQIYDNKSAYMEYNDRINRLFGKNTNKQCQPSSAKGNGTVHQDQNEQTEEEYSCVLEIKIKSLTNIFPNLASEGVLNCKVDIPYIDQQLITLEGDAQFDIKLLQNQKRIIPTQLDLSQAFNYKIIKQVLSEQPIQIRLYNTNQELYAHAFLDLSFNFLLKNETIQEELLWQKPVLQWYHLINPEDPNQSYGKIKIETNVVLLKKIQRNSSFSQNNRKSSNSFLHGNSSFKQQTNQANRSFNCGSRKQQHNQSLLSFNNAARKFMKKNSSLNNLDSVQNNDNFQVLKQIELNLTMLDEELKEKQKSLL</sequence>
<dbReference type="GeneID" id="7837498"/>
<accession>I7MJQ0</accession>
<dbReference type="PANTHER" id="PTHR24056">
    <property type="entry name" value="CELL DIVISION PROTEIN KINASE"/>
    <property type="match status" value="1"/>
</dbReference>
<feature type="region of interest" description="Disordered" evidence="7">
    <location>
        <begin position="489"/>
        <end position="511"/>
    </location>
</feature>
<dbReference type="InterPro" id="IPR011009">
    <property type="entry name" value="Kinase-like_dom_sf"/>
</dbReference>
<organism evidence="9 10">
    <name type="scientific">Tetrahymena thermophila (strain SB210)</name>
    <dbReference type="NCBI Taxonomy" id="312017"/>
    <lineage>
        <taxon>Eukaryota</taxon>
        <taxon>Sar</taxon>
        <taxon>Alveolata</taxon>
        <taxon>Ciliophora</taxon>
        <taxon>Intramacronucleata</taxon>
        <taxon>Oligohymenophorea</taxon>
        <taxon>Hymenostomatida</taxon>
        <taxon>Tetrahymenina</taxon>
        <taxon>Tetrahymenidae</taxon>
        <taxon>Tetrahymena</taxon>
    </lineage>
</organism>
<dbReference type="eggNOG" id="KOG0594">
    <property type="taxonomic scope" value="Eukaryota"/>
</dbReference>
<evidence type="ECO:0000256" key="4">
    <source>
        <dbReference type="ARBA" id="ARBA00039612"/>
    </source>
</evidence>
<keyword evidence="10" id="KW-1185">Reference proteome</keyword>
<gene>
    <name evidence="9" type="ORF">TTHERM_00191870</name>
</gene>
<dbReference type="Proteomes" id="UP000009168">
    <property type="component" value="Unassembled WGS sequence"/>
</dbReference>
<dbReference type="STRING" id="312017.I7MJQ0"/>
<evidence type="ECO:0000313" key="10">
    <source>
        <dbReference type="Proteomes" id="UP000009168"/>
    </source>
</evidence>
<evidence type="ECO:0000256" key="5">
    <source>
        <dbReference type="ARBA" id="ARBA00041902"/>
    </source>
</evidence>
<feature type="compositionally biased region" description="Polar residues" evidence="7">
    <location>
        <begin position="786"/>
        <end position="802"/>
    </location>
</feature>
<evidence type="ECO:0000256" key="2">
    <source>
        <dbReference type="ARBA" id="ARBA00022840"/>
    </source>
</evidence>
<evidence type="ECO:0000259" key="8">
    <source>
        <dbReference type="PROSITE" id="PS50011"/>
    </source>
</evidence>
<comment type="subunit">
    <text evidence="3">May form a complex composed of at least the catalytic subunit CRK2 and a cyclin.</text>
</comment>
<dbReference type="Pfam" id="PF00069">
    <property type="entry name" value="Pkinase"/>
    <property type="match status" value="1"/>
</dbReference>